<accession>A0A1D1YRN4</accession>
<dbReference type="EMBL" id="GDJX01010639">
    <property type="protein sequence ID" value="JAT57297.1"/>
    <property type="molecule type" value="Transcribed_RNA"/>
</dbReference>
<reference evidence="1" key="1">
    <citation type="submission" date="2015-07" db="EMBL/GenBank/DDBJ databases">
        <title>Transcriptome Assembly of Anthurium amnicola.</title>
        <authorList>
            <person name="Suzuki J."/>
        </authorList>
    </citation>
    <scope>NUCLEOTIDE SEQUENCE</scope>
</reference>
<proteinExistence type="predicted"/>
<dbReference type="AlphaFoldDB" id="A0A1D1YRN4"/>
<protein>
    <submittedName>
        <fullName evidence="1">Putative phospholipid-transporting ATPase IIA</fullName>
    </submittedName>
</protein>
<evidence type="ECO:0000313" key="1">
    <source>
        <dbReference type="EMBL" id="JAT57297.1"/>
    </source>
</evidence>
<name>A0A1D1YRN4_9ARAE</name>
<organism evidence="1">
    <name type="scientific">Anthurium amnicola</name>
    <dbReference type="NCBI Taxonomy" id="1678845"/>
    <lineage>
        <taxon>Eukaryota</taxon>
        <taxon>Viridiplantae</taxon>
        <taxon>Streptophyta</taxon>
        <taxon>Embryophyta</taxon>
        <taxon>Tracheophyta</taxon>
        <taxon>Spermatophyta</taxon>
        <taxon>Magnoliopsida</taxon>
        <taxon>Liliopsida</taxon>
        <taxon>Araceae</taxon>
        <taxon>Pothoideae</taxon>
        <taxon>Potheae</taxon>
        <taxon>Anthurium</taxon>
    </lineage>
</organism>
<feature type="non-terminal residue" evidence="1">
    <location>
        <position position="1"/>
    </location>
</feature>
<gene>
    <name evidence="1" type="primary">ATP9A</name>
    <name evidence="1" type="ORF">g.160535</name>
</gene>
<sequence length="188" mass="20131">FNSMLLLNVDLVGHHLGQNGRSSAEPCVTASEKCCSRGNGCGAHEDAGKARAIGECLSDVAHKNKCCSNREPAVCHGHSHHHGHSEENIGNDSHSILISGETGHHEDCCTPTPTRCTVKKRQPNTCCSHAEKPVVHNICSNRENETEQQGNISREKLKSSRPSAACCQRSSCCGTGSGLPQLKEIVTE</sequence>